<dbReference type="Gene3D" id="3.80.10.10">
    <property type="entry name" value="Ribonuclease Inhibitor"/>
    <property type="match status" value="2"/>
</dbReference>
<feature type="chain" id="PRO_5042225541" description="Leucine-rich repeat-containing N-terminal plant-type domain-containing protein" evidence="5">
    <location>
        <begin position="26"/>
        <end position="467"/>
    </location>
</feature>
<evidence type="ECO:0000256" key="5">
    <source>
        <dbReference type="SAM" id="SignalP"/>
    </source>
</evidence>
<reference evidence="6 7" key="1">
    <citation type="journal article" date="2015" name="Genome Biol. Evol.">
        <title>Comparative Genomics of a Bacterivorous Green Alga Reveals Evolutionary Causalities and Consequences of Phago-Mixotrophic Mode of Nutrition.</title>
        <authorList>
            <person name="Burns J.A."/>
            <person name="Paasch A."/>
            <person name="Narechania A."/>
            <person name="Kim E."/>
        </authorList>
    </citation>
    <scope>NUCLEOTIDE SEQUENCE [LARGE SCALE GENOMIC DNA]</scope>
    <source>
        <strain evidence="6 7">PLY_AMNH</strain>
    </source>
</reference>
<feature type="signal peptide" evidence="5">
    <location>
        <begin position="1"/>
        <end position="25"/>
    </location>
</feature>
<evidence type="ECO:0000256" key="3">
    <source>
        <dbReference type="ARBA" id="ARBA00022737"/>
    </source>
</evidence>
<keyword evidence="4" id="KW-1133">Transmembrane helix</keyword>
<dbReference type="EMBL" id="LGRX02027214">
    <property type="protein sequence ID" value="KAK3249682.1"/>
    <property type="molecule type" value="Genomic_DNA"/>
</dbReference>
<dbReference type="InterPro" id="IPR032675">
    <property type="entry name" value="LRR_dom_sf"/>
</dbReference>
<dbReference type="GO" id="GO:0005930">
    <property type="term" value="C:axoneme"/>
    <property type="evidence" value="ECO:0007669"/>
    <property type="project" value="UniProtKB-SubCell"/>
</dbReference>
<keyword evidence="5" id="KW-0732">Signal</keyword>
<organism evidence="6 7">
    <name type="scientific">Cymbomonas tetramitiformis</name>
    <dbReference type="NCBI Taxonomy" id="36881"/>
    <lineage>
        <taxon>Eukaryota</taxon>
        <taxon>Viridiplantae</taxon>
        <taxon>Chlorophyta</taxon>
        <taxon>Pyramimonadophyceae</taxon>
        <taxon>Pyramimonadales</taxon>
        <taxon>Pyramimonadaceae</taxon>
        <taxon>Cymbomonas</taxon>
    </lineage>
</organism>
<dbReference type="Pfam" id="PF00560">
    <property type="entry name" value="LRR_1"/>
    <property type="match status" value="2"/>
</dbReference>
<keyword evidence="7" id="KW-1185">Reference proteome</keyword>
<evidence type="ECO:0000256" key="2">
    <source>
        <dbReference type="ARBA" id="ARBA00022614"/>
    </source>
</evidence>
<name>A0AAE0F366_9CHLO</name>
<dbReference type="SUPFAM" id="SSF52058">
    <property type="entry name" value="L domain-like"/>
    <property type="match status" value="1"/>
</dbReference>
<protein>
    <recommendedName>
        <fullName evidence="8">Leucine-rich repeat-containing N-terminal plant-type domain-containing protein</fullName>
    </recommendedName>
</protein>
<keyword evidence="4" id="KW-0812">Transmembrane</keyword>
<comment type="caution">
    <text evidence="6">The sequence shown here is derived from an EMBL/GenBank/DDBJ whole genome shotgun (WGS) entry which is preliminary data.</text>
</comment>
<dbReference type="InterPro" id="IPR001611">
    <property type="entry name" value="Leu-rich_rpt"/>
</dbReference>
<dbReference type="AlphaFoldDB" id="A0AAE0F366"/>
<evidence type="ECO:0000313" key="7">
    <source>
        <dbReference type="Proteomes" id="UP001190700"/>
    </source>
</evidence>
<proteinExistence type="predicted"/>
<keyword evidence="2" id="KW-0433">Leucine-rich repeat</keyword>
<comment type="subcellular location">
    <subcellularLocation>
        <location evidence="1">Cytoplasm</location>
        <location evidence="1">Cytoskeleton</location>
        <location evidence="1">Cilium axoneme</location>
    </subcellularLocation>
</comment>
<feature type="transmembrane region" description="Helical" evidence="4">
    <location>
        <begin position="388"/>
        <end position="411"/>
    </location>
</feature>
<accession>A0AAE0F366</accession>
<dbReference type="PANTHER" id="PTHR48010">
    <property type="entry name" value="OS05G0588300 PROTEIN"/>
    <property type="match status" value="1"/>
</dbReference>
<dbReference type="PANTHER" id="PTHR48010:SF58">
    <property type="entry name" value="RECEPTOR PROTEIN KINASE-LIKE PROTEIN ZAR1"/>
    <property type="match status" value="1"/>
</dbReference>
<dbReference type="FunFam" id="3.80.10.10:FF:000041">
    <property type="entry name" value="LRR receptor-like serine/threonine-protein kinase ERECTA"/>
    <property type="match status" value="1"/>
</dbReference>
<evidence type="ECO:0000256" key="1">
    <source>
        <dbReference type="ARBA" id="ARBA00004430"/>
    </source>
</evidence>
<evidence type="ECO:0008006" key="8">
    <source>
        <dbReference type="Google" id="ProtNLM"/>
    </source>
</evidence>
<evidence type="ECO:0000313" key="6">
    <source>
        <dbReference type="EMBL" id="KAK3249682.1"/>
    </source>
</evidence>
<keyword evidence="4" id="KW-0472">Membrane</keyword>
<keyword evidence="3" id="KW-0677">Repeat</keyword>
<dbReference type="Proteomes" id="UP001190700">
    <property type="component" value="Unassembled WGS sequence"/>
</dbReference>
<evidence type="ECO:0000256" key="4">
    <source>
        <dbReference type="SAM" id="Phobius"/>
    </source>
</evidence>
<sequence length="467" mass="51284">MPSLLPRVRFLLSVLAGWTVTSVTCFTASDNVEALEAFKLSLNLSSSDIQKLNWLGDDPCLNDWKGIDCTEDGSGLVKAMYLYGENLHGSLPTEIGLLTGMENLYLFSNQLRGTLPTEFGLMTNIKSLQLQQNWFTGSIPSELHRMTQLFTLQLQDNRFSGPLSPNIGNMSALQTLQLFGNSLSGSLPSELGLLANMNALFVQDNQFTGSIPAVLEDLSKLTSVSVYDNTELCGDPVRQWCAPKPPQPPVPGASCLVTLLFPVVEPLPANFTVEVSNAMRAVMGYKGRGDVTDVMFIFFLSLNQTTKEPYHTVVNVEVVLPSYEKAKVYSRQVDNPGGVATFHAIPYFSTRSLEPAVYSINLYSDWHSELEKIIVVTDDDDAIFVKPLWLSDLLLSAIVITTFIGMAICFFDNMALVKYLFQLTYFPLINGRCIDSTSIQVHPSTAAQNKSADVSEVPVPSATSVSV</sequence>
<gene>
    <name evidence="6" type="ORF">CYMTET_40877</name>
</gene>
<dbReference type="InterPro" id="IPR050994">
    <property type="entry name" value="At_inactive_RLKs"/>
</dbReference>